<evidence type="ECO:0000313" key="2">
    <source>
        <dbReference type="Proteomes" id="UP001456344"/>
    </source>
</evidence>
<proteinExistence type="predicted"/>
<organism evidence="1 2">
    <name type="scientific">Amycolatopsis coloradensis</name>
    <dbReference type="NCBI Taxonomy" id="76021"/>
    <lineage>
        <taxon>Bacteria</taxon>
        <taxon>Bacillati</taxon>
        <taxon>Actinomycetota</taxon>
        <taxon>Actinomycetes</taxon>
        <taxon>Pseudonocardiales</taxon>
        <taxon>Pseudonocardiaceae</taxon>
        <taxon>Amycolatopsis</taxon>
    </lineage>
</organism>
<gene>
    <name evidence="1" type="ORF">LCL61_37165</name>
</gene>
<accession>A0ACD5BPA1</accession>
<protein>
    <submittedName>
        <fullName evidence="1">Uncharacterized protein</fullName>
    </submittedName>
</protein>
<evidence type="ECO:0000313" key="1">
    <source>
        <dbReference type="EMBL" id="WYW21193.1"/>
    </source>
</evidence>
<name>A0ACD5BPA1_9PSEU</name>
<reference evidence="1" key="1">
    <citation type="submission" date="2023-10" db="EMBL/GenBank/DDBJ databases">
        <title>Whole genome sequencing of actinobacterial strain Amycolatopsis sp. (BCA-696) identifies the underlying plant growth-promoting genes.</title>
        <authorList>
            <person name="Gandham P."/>
            <person name="Vadla N."/>
            <person name="Saji A."/>
            <person name="Srinivas V."/>
            <person name="Ruperao P."/>
            <person name="Selvanayagam S."/>
            <person name="Saxena R.K."/>
            <person name="Rathore A."/>
            <person name="Gopalakrishnan S."/>
            <person name="Thakur V."/>
        </authorList>
    </citation>
    <scope>NUCLEOTIDE SEQUENCE</scope>
    <source>
        <strain evidence="1">BCA-696</strain>
    </source>
</reference>
<dbReference type="EMBL" id="CP150484">
    <property type="protein sequence ID" value="WYW21193.1"/>
    <property type="molecule type" value="Genomic_DNA"/>
</dbReference>
<keyword evidence="2" id="KW-1185">Reference proteome</keyword>
<sequence length="321" mass="33467">MRLRAVLCAAVLVSVAGCGSTQRTGQVSAPSTAASSPAASVAPTGDEQAIPRTRISLPVPEGLRVEPSLPGIGRSNSRTSIVVTEQPVNGKPVREVLDEVAAGMTGEQAKRQGMEWEKPVETTIAGFPAFLTSGTQTVSMGTFRKVNGILAAEGVLVVITGTLEPGDPLTVDDFKKVIIGARWSAEAAPGSIGFDLTPAEGYQRKESTAALSFTRGGQGGPKLVAAPSMGQGRLPEDKRAYAVDRFGKTPSAPSADTVTEVTIAALSGFEMVGRDNKGRTAYGVMTFTDTGYIFVAGDFDPAKHGDQLPAFKQMARSLVLK</sequence>
<dbReference type="Proteomes" id="UP001456344">
    <property type="component" value="Chromosome"/>
</dbReference>